<name>A0A9P5TE94_9AGAM</name>
<feature type="non-terminal residue" evidence="2">
    <location>
        <position position="154"/>
    </location>
</feature>
<reference evidence="2" key="1">
    <citation type="submission" date="2019-10" db="EMBL/GenBank/DDBJ databases">
        <authorList>
            <consortium name="DOE Joint Genome Institute"/>
            <person name="Kuo A."/>
            <person name="Miyauchi S."/>
            <person name="Kiss E."/>
            <person name="Drula E."/>
            <person name="Kohler A."/>
            <person name="Sanchez-Garcia M."/>
            <person name="Andreopoulos B."/>
            <person name="Barry K.W."/>
            <person name="Bonito G."/>
            <person name="Buee M."/>
            <person name="Carver A."/>
            <person name="Chen C."/>
            <person name="Cichocki N."/>
            <person name="Clum A."/>
            <person name="Culley D."/>
            <person name="Crous P.W."/>
            <person name="Fauchery L."/>
            <person name="Girlanda M."/>
            <person name="Hayes R."/>
            <person name="Keri Z."/>
            <person name="LaButti K."/>
            <person name="Lipzen A."/>
            <person name="Lombard V."/>
            <person name="Magnuson J."/>
            <person name="Maillard F."/>
            <person name="Morin E."/>
            <person name="Murat C."/>
            <person name="Nolan M."/>
            <person name="Ohm R."/>
            <person name="Pangilinan J."/>
            <person name="Pereira M."/>
            <person name="Perotto S."/>
            <person name="Peter M."/>
            <person name="Riley R."/>
            <person name="Sitrit Y."/>
            <person name="Stielow B."/>
            <person name="Szollosi G."/>
            <person name="Zifcakova L."/>
            <person name="Stursova M."/>
            <person name="Spatafora J.W."/>
            <person name="Tedersoo L."/>
            <person name="Vaario L.-M."/>
            <person name="Yamada A."/>
            <person name="Yan M."/>
            <person name="Wang P."/>
            <person name="Xu J."/>
            <person name="Bruns T."/>
            <person name="Baldrian P."/>
            <person name="Vilgalys R."/>
            <person name="Henrissat B."/>
            <person name="Grigoriev I.V."/>
            <person name="Hibbett D."/>
            <person name="Nagy L.G."/>
            <person name="Martin F.M."/>
        </authorList>
    </citation>
    <scope>NUCLEOTIDE SEQUENCE</scope>
    <source>
        <strain evidence="2">Prilba</strain>
    </source>
</reference>
<dbReference type="Pfam" id="PF17109">
    <property type="entry name" value="Goodbye"/>
    <property type="match status" value="1"/>
</dbReference>
<dbReference type="Proteomes" id="UP000759537">
    <property type="component" value="Unassembled WGS sequence"/>
</dbReference>
<dbReference type="OrthoDB" id="3245129at2759"/>
<gene>
    <name evidence="2" type="ORF">DFH94DRAFT_706957</name>
</gene>
<feature type="domain" description="Fungal STAND N-terminal Goodbye" evidence="1">
    <location>
        <begin position="21"/>
        <end position="124"/>
    </location>
</feature>
<protein>
    <recommendedName>
        <fullName evidence="1">Fungal STAND N-terminal Goodbye domain-containing protein</fullName>
    </recommendedName>
</protein>
<reference evidence="2" key="2">
    <citation type="journal article" date="2020" name="Nat. Commun.">
        <title>Large-scale genome sequencing of mycorrhizal fungi provides insights into the early evolution of symbiotic traits.</title>
        <authorList>
            <person name="Miyauchi S."/>
            <person name="Kiss E."/>
            <person name="Kuo A."/>
            <person name="Drula E."/>
            <person name="Kohler A."/>
            <person name="Sanchez-Garcia M."/>
            <person name="Morin E."/>
            <person name="Andreopoulos B."/>
            <person name="Barry K.W."/>
            <person name="Bonito G."/>
            <person name="Buee M."/>
            <person name="Carver A."/>
            <person name="Chen C."/>
            <person name="Cichocki N."/>
            <person name="Clum A."/>
            <person name="Culley D."/>
            <person name="Crous P.W."/>
            <person name="Fauchery L."/>
            <person name="Girlanda M."/>
            <person name="Hayes R.D."/>
            <person name="Keri Z."/>
            <person name="LaButti K."/>
            <person name="Lipzen A."/>
            <person name="Lombard V."/>
            <person name="Magnuson J."/>
            <person name="Maillard F."/>
            <person name="Murat C."/>
            <person name="Nolan M."/>
            <person name="Ohm R.A."/>
            <person name="Pangilinan J."/>
            <person name="Pereira M.F."/>
            <person name="Perotto S."/>
            <person name="Peter M."/>
            <person name="Pfister S."/>
            <person name="Riley R."/>
            <person name="Sitrit Y."/>
            <person name="Stielow J.B."/>
            <person name="Szollosi G."/>
            <person name="Zifcakova L."/>
            <person name="Stursova M."/>
            <person name="Spatafora J.W."/>
            <person name="Tedersoo L."/>
            <person name="Vaario L.M."/>
            <person name="Yamada A."/>
            <person name="Yan M."/>
            <person name="Wang P."/>
            <person name="Xu J."/>
            <person name="Bruns T."/>
            <person name="Baldrian P."/>
            <person name="Vilgalys R."/>
            <person name="Dunand C."/>
            <person name="Henrissat B."/>
            <person name="Grigoriev I.V."/>
            <person name="Hibbett D."/>
            <person name="Nagy L.G."/>
            <person name="Martin F.M."/>
        </authorList>
    </citation>
    <scope>NUCLEOTIDE SEQUENCE</scope>
    <source>
        <strain evidence="2">Prilba</strain>
    </source>
</reference>
<proteinExistence type="predicted"/>
<dbReference type="EMBL" id="WHVB01000001">
    <property type="protein sequence ID" value="KAF8487520.1"/>
    <property type="molecule type" value="Genomic_DNA"/>
</dbReference>
<evidence type="ECO:0000313" key="3">
    <source>
        <dbReference type="Proteomes" id="UP000759537"/>
    </source>
</evidence>
<sequence length="154" mass="16497">MASVSQSPPEAASSSDYDAIFDNALEAYKKKTGKNLASDPLLRRLETCNSPDSVLALLKDQIPGFDQSRSRDERLTKWVNPVVNVLYNFASTISGSVSLAYRPAGVIFTGIASLLSAVLAVSASQVGKPHLSTSLNVSIISSQDLGYMSSFHQQ</sequence>
<dbReference type="AlphaFoldDB" id="A0A9P5TE94"/>
<keyword evidence="3" id="KW-1185">Reference proteome</keyword>
<dbReference type="InterPro" id="IPR031350">
    <property type="entry name" value="Goodbye_dom"/>
</dbReference>
<evidence type="ECO:0000259" key="1">
    <source>
        <dbReference type="Pfam" id="PF17109"/>
    </source>
</evidence>
<accession>A0A9P5TE94</accession>
<comment type="caution">
    <text evidence="2">The sequence shown here is derived from an EMBL/GenBank/DDBJ whole genome shotgun (WGS) entry which is preliminary data.</text>
</comment>
<organism evidence="2 3">
    <name type="scientific">Russula ochroleuca</name>
    <dbReference type="NCBI Taxonomy" id="152965"/>
    <lineage>
        <taxon>Eukaryota</taxon>
        <taxon>Fungi</taxon>
        <taxon>Dikarya</taxon>
        <taxon>Basidiomycota</taxon>
        <taxon>Agaricomycotina</taxon>
        <taxon>Agaricomycetes</taxon>
        <taxon>Russulales</taxon>
        <taxon>Russulaceae</taxon>
        <taxon>Russula</taxon>
    </lineage>
</organism>
<evidence type="ECO:0000313" key="2">
    <source>
        <dbReference type="EMBL" id="KAF8487520.1"/>
    </source>
</evidence>